<dbReference type="AlphaFoldDB" id="A0A0A0KNL0"/>
<keyword evidence="7" id="KW-1185">Reference proteome</keyword>
<dbReference type="InterPro" id="IPR025064">
    <property type="entry name" value="DUF4005"/>
</dbReference>
<dbReference type="GO" id="GO:0005516">
    <property type="term" value="F:calmodulin binding"/>
    <property type="evidence" value="ECO:0007669"/>
    <property type="project" value="UniProtKB-KW"/>
</dbReference>
<protein>
    <recommendedName>
        <fullName evidence="5">DUF4005 domain-containing protein</fullName>
    </recommendedName>
</protein>
<dbReference type="KEGG" id="csv:101209731"/>
<comment type="subunit">
    <text evidence="3">Binds to multiple calmodulin (CaM) in the presence of Ca(2+) and CaM-like proteins.</text>
</comment>
<reference evidence="6 7" key="4">
    <citation type="journal article" date="2011" name="BMC Genomics">
        <title>RNA-Seq improves annotation of protein-coding genes in the cucumber genome.</title>
        <authorList>
            <person name="Li Z."/>
            <person name="Zhang Z."/>
            <person name="Yan P."/>
            <person name="Huang S."/>
            <person name="Fei Z."/>
            <person name="Lin K."/>
        </authorList>
    </citation>
    <scope>NUCLEOTIDE SEQUENCE [LARGE SCALE GENOMIC DNA]</scope>
    <source>
        <strain evidence="7">cv. 9930</strain>
    </source>
</reference>
<feature type="region of interest" description="Disordered" evidence="4">
    <location>
        <begin position="326"/>
        <end position="374"/>
    </location>
</feature>
<feature type="domain" description="DUF4005" evidence="5">
    <location>
        <begin position="387"/>
        <end position="458"/>
    </location>
</feature>
<dbReference type="OMA" id="VQSERFN"/>
<dbReference type="SMART" id="SM00015">
    <property type="entry name" value="IQ"/>
    <property type="match status" value="1"/>
</dbReference>
<evidence type="ECO:0000313" key="6">
    <source>
        <dbReference type="EMBL" id="KGN51230.1"/>
    </source>
</evidence>
<accession>A0A0A0KNL0</accession>
<dbReference type="eggNOG" id="ENOG502QUAG">
    <property type="taxonomic scope" value="Eukaryota"/>
</dbReference>
<feature type="region of interest" description="Disordered" evidence="4">
    <location>
        <begin position="391"/>
        <end position="482"/>
    </location>
</feature>
<evidence type="ECO:0000256" key="3">
    <source>
        <dbReference type="ARBA" id="ARBA00024378"/>
    </source>
</evidence>
<dbReference type="PANTHER" id="PTHR32295:SF216">
    <property type="entry name" value="PROTEIN IQ-DOMAIN 3"/>
    <property type="match status" value="1"/>
</dbReference>
<comment type="similarity">
    <text evidence="2">Belongs to the IQD family.</text>
</comment>
<dbReference type="Pfam" id="PF00612">
    <property type="entry name" value="IQ"/>
    <property type="match status" value="1"/>
</dbReference>
<sequence>MGKKGGWFSAVKKAFAPESKEKKDQKTNKSKKRWFGKPKKLETVTSAEPASFDVSILPIEEVKLADAENEQSKHAYSVAIATAVAAEAAVAAAQAAAEVVRLTTIPRYSGKSKEEIAAIKIQTAFRGYLARRALRALRGLVRLKSLIQGQSVKRQATTTLRCMQTLARVQSQIRARRIRMSEENQALQRQLQQKHERELERLTTSANYEWNDSTKSKEQIEARLANRQEAATRRERALAYAYSHQNSWKSSSKSANSTFMDPNNPRWGWSWLERWMAARPWETKSTMDYHDRGSVKSVISHTTSIGDIAKAYARRDLNLDIIKQFPRTPTSQKTSRAPSHQSPATPTKAYSSLSAGRKLKPDSPRGIGWSGDADSRSALSIKSERYRRHSIAGSSVRDDESFTSSPSVPSYMASTEAARARSRLSSPMGTEKTAGTPGSVGAKKRLSFPGSPANSRRHSGPPKLEASPIKNVGEREFTGESR</sequence>
<dbReference type="Proteomes" id="UP000029981">
    <property type="component" value="Chromosome 5"/>
</dbReference>
<dbReference type="PANTHER" id="PTHR32295">
    <property type="entry name" value="IQ-DOMAIN 5-RELATED"/>
    <property type="match status" value="1"/>
</dbReference>
<dbReference type="Pfam" id="PF13178">
    <property type="entry name" value="DUF4005"/>
    <property type="match status" value="1"/>
</dbReference>
<dbReference type="Gene3D" id="1.20.5.1190">
    <property type="entry name" value="iswi atpase"/>
    <property type="match status" value="1"/>
</dbReference>
<reference evidence="6 7" key="2">
    <citation type="journal article" date="2009" name="PLoS ONE">
        <title>An integrated genetic and cytogenetic map of the cucumber genome.</title>
        <authorList>
            <person name="Ren Y."/>
            <person name="Zhang Z."/>
            <person name="Liu J."/>
            <person name="Staub J.E."/>
            <person name="Han Y."/>
            <person name="Cheng Z."/>
            <person name="Li X."/>
            <person name="Lu J."/>
            <person name="Miao H."/>
            <person name="Kang H."/>
            <person name="Xie B."/>
            <person name="Gu X."/>
            <person name="Wang X."/>
            <person name="Du Y."/>
            <person name="Jin W."/>
            <person name="Huang S."/>
        </authorList>
    </citation>
    <scope>NUCLEOTIDE SEQUENCE [LARGE SCALE GENOMIC DNA]</scope>
    <source>
        <strain evidence="7">cv. 9930</strain>
    </source>
</reference>
<evidence type="ECO:0000313" key="7">
    <source>
        <dbReference type="Proteomes" id="UP000029981"/>
    </source>
</evidence>
<evidence type="ECO:0000256" key="1">
    <source>
        <dbReference type="ARBA" id="ARBA00022860"/>
    </source>
</evidence>
<dbReference type="OrthoDB" id="1923765at2759"/>
<keyword evidence="1" id="KW-0112">Calmodulin-binding</keyword>
<gene>
    <name evidence="6" type="ORF">Csa_5G495970</name>
</gene>
<feature type="compositionally biased region" description="Basic and acidic residues" evidence="4">
    <location>
        <begin position="472"/>
        <end position="482"/>
    </location>
</feature>
<dbReference type="EMBL" id="CM002926">
    <property type="protein sequence ID" value="KGN51230.1"/>
    <property type="molecule type" value="Genomic_DNA"/>
</dbReference>
<dbReference type="PROSITE" id="PS50096">
    <property type="entry name" value="IQ"/>
    <property type="match status" value="1"/>
</dbReference>
<reference evidence="6 7" key="1">
    <citation type="journal article" date="2009" name="Nat. Genet.">
        <title>The genome of the cucumber, Cucumis sativus L.</title>
        <authorList>
            <person name="Huang S."/>
            <person name="Li R."/>
            <person name="Zhang Z."/>
            <person name="Li L."/>
            <person name="Gu X."/>
            <person name="Fan W."/>
            <person name="Lucas W.J."/>
            <person name="Wang X."/>
            <person name="Xie B."/>
            <person name="Ni P."/>
            <person name="Ren Y."/>
            <person name="Zhu H."/>
            <person name="Li J."/>
            <person name="Lin K."/>
            <person name="Jin W."/>
            <person name="Fei Z."/>
            <person name="Li G."/>
            <person name="Staub J."/>
            <person name="Kilian A."/>
            <person name="van der Vossen E.A."/>
            <person name="Wu Y."/>
            <person name="Guo J."/>
            <person name="He J."/>
            <person name="Jia Z."/>
            <person name="Ren Y."/>
            <person name="Tian G."/>
            <person name="Lu Y."/>
            <person name="Ruan J."/>
            <person name="Qian W."/>
            <person name="Wang M."/>
            <person name="Huang Q."/>
            <person name="Li B."/>
            <person name="Xuan Z."/>
            <person name="Cao J."/>
            <person name="Asan"/>
            <person name="Wu Z."/>
            <person name="Zhang J."/>
            <person name="Cai Q."/>
            <person name="Bai Y."/>
            <person name="Zhao B."/>
            <person name="Han Y."/>
            <person name="Li Y."/>
            <person name="Li X."/>
            <person name="Wang S."/>
            <person name="Shi Q."/>
            <person name="Liu S."/>
            <person name="Cho W.K."/>
            <person name="Kim J.Y."/>
            <person name="Xu Y."/>
            <person name="Heller-Uszynska K."/>
            <person name="Miao H."/>
            <person name="Cheng Z."/>
            <person name="Zhang S."/>
            <person name="Wu J."/>
            <person name="Yang Y."/>
            <person name="Kang H."/>
            <person name="Li M."/>
            <person name="Liang H."/>
            <person name="Ren X."/>
            <person name="Shi Z."/>
            <person name="Wen M."/>
            <person name="Jian M."/>
            <person name="Yang H."/>
            <person name="Zhang G."/>
            <person name="Yang Z."/>
            <person name="Chen R."/>
            <person name="Liu S."/>
            <person name="Li J."/>
            <person name="Ma L."/>
            <person name="Liu H."/>
            <person name="Zhou Y."/>
            <person name="Zhao J."/>
            <person name="Fang X."/>
            <person name="Li G."/>
            <person name="Fang L."/>
            <person name="Li Y."/>
            <person name="Liu D."/>
            <person name="Zheng H."/>
            <person name="Zhang Y."/>
            <person name="Qin N."/>
            <person name="Li Z."/>
            <person name="Yang G."/>
            <person name="Yang S."/>
            <person name="Bolund L."/>
            <person name="Kristiansen K."/>
            <person name="Zheng H."/>
            <person name="Li S."/>
            <person name="Zhang X."/>
            <person name="Yang H."/>
            <person name="Wang J."/>
            <person name="Sun R."/>
            <person name="Zhang B."/>
            <person name="Jiang S."/>
            <person name="Wang J."/>
            <person name="Du Y."/>
            <person name="Li S."/>
        </authorList>
    </citation>
    <scope>NUCLEOTIDE SEQUENCE [LARGE SCALE GENOMIC DNA]</scope>
    <source>
        <strain evidence="7">cv. 9930</strain>
    </source>
</reference>
<organism evidence="6 7">
    <name type="scientific">Cucumis sativus</name>
    <name type="common">Cucumber</name>
    <dbReference type="NCBI Taxonomy" id="3659"/>
    <lineage>
        <taxon>Eukaryota</taxon>
        <taxon>Viridiplantae</taxon>
        <taxon>Streptophyta</taxon>
        <taxon>Embryophyta</taxon>
        <taxon>Tracheophyta</taxon>
        <taxon>Spermatophyta</taxon>
        <taxon>Magnoliopsida</taxon>
        <taxon>eudicotyledons</taxon>
        <taxon>Gunneridae</taxon>
        <taxon>Pentapetalae</taxon>
        <taxon>rosids</taxon>
        <taxon>fabids</taxon>
        <taxon>Cucurbitales</taxon>
        <taxon>Cucurbitaceae</taxon>
        <taxon>Benincaseae</taxon>
        <taxon>Cucumis</taxon>
    </lineage>
</organism>
<dbReference type="InterPro" id="IPR000048">
    <property type="entry name" value="IQ_motif_EF-hand-BS"/>
</dbReference>
<dbReference type="Gramene" id="KGN51230">
    <property type="protein sequence ID" value="KGN51230"/>
    <property type="gene ID" value="Csa_5G495970"/>
</dbReference>
<reference evidence="6 7" key="3">
    <citation type="journal article" date="2010" name="BMC Genomics">
        <title>Transcriptome sequencing and comparative analysis of cucumber flowers with different sex types.</title>
        <authorList>
            <person name="Guo S."/>
            <person name="Zheng Y."/>
            <person name="Joung J.G."/>
            <person name="Liu S."/>
            <person name="Zhang Z."/>
            <person name="Crasta O.R."/>
            <person name="Sobral B.W."/>
            <person name="Xu Y."/>
            <person name="Huang S."/>
            <person name="Fei Z."/>
        </authorList>
    </citation>
    <scope>NUCLEOTIDE SEQUENCE [LARGE SCALE GENOMIC DNA]</scope>
    <source>
        <strain evidence="7">cv. 9930</strain>
    </source>
</reference>
<feature type="compositionally biased region" description="Polar residues" evidence="4">
    <location>
        <begin position="327"/>
        <end position="354"/>
    </location>
</feature>
<name>A0A0A0KNL0_CUCSA</name>
<evidence type="ECO:0000256" key="2">
    <source>
        <dbReference type="ARBA" id="ARBA00024341"/>
    </source>
</evidence>
<dbReference type="STRING" id="3659.A0A0A0KNL0"/>
<evidence type="ECO:0000256" key="4">
    <source>
        <dbReference type="SAM" id="MobiDB-lite"/>
    </source>
</evidence>
<proteinExistence type="inferred from homology"/>
<evidence type="ECO:0000259" key="5">
    <source>
        <dbReference type="Pfam" id="PF13178"/>
    </source>
</evidence>